<sequence>MLKLLEWKLEEFVVFSSKIHSIYLLVLIFCHLNFNTIPFRLGIFCKNEEHGMKAFYVARNVEFNHYLLLFEIKFD</sequence>
<feature type="transmembrane region" description="Helical" evidence="1">
    <location>
        <begin position="12"/>
        <end position="34"/>
    </location>
</feature>
<evidence type="ECO:0000313" key="3">
    <source>
        <dbReference type="Proteomes" id="UP000475765"/>
    </source>
</evidence>
<dbReference type="AlphaFoldDB" id="A0A9W7QJR9"/>
<reference evidence="2 3" key="1">
    <citation type="submission" date="2019-10" db="EMBL/GenBank/DDBJ databases">
        <title>Bacillus from the desert of Cuatro Cinegas, Coahuila.</title>
        <authorList>
            <person name="Olmedo-Alvarez G."/>
            <person name="Saldana S."/>
            <person name="Barcelo D."/>
        </authorList>
    </citation>
    <scope>NUCLEOTIDE SEQUENCE [LARGE SCALE GENOMIC DNA]</scope>
    <source>
        <strain evidence="2 3">CH417_13T</strain>
    </source>
</reference>
<keyword evidence="1" id="KW-0812">Transmembrane</keyword>
<evidence type="ECO:0000313" key="2">
    <source>
        <dbReference type="EMBL" id="KAB2399844.1"/>
    </source>
</evidence>
<proteinExistence type="predicted"/>
<protein>
    <submittedName>
        <fullName evidence="2">Uncharacterized protein</fullName>
    </submittedName>
</protein>
<dbReference type="EMBL" id="WBPP01000005">
    <property type="protein sequence ID" value="KAB2399844.1"/>
    <property type="molecule type" value="Genomic_DNA"/>
</dbReference>
<comment type="caution">
    <text evidence="2">The sequence shown here is derived from an EMBL/GenBank/DDBJ whole genome shotgun (WGS) entry which is preliminary data.</text>
</comment>
<accession>A0A9W7QJR9</accession>
<evidence type="ECO:0000256" key="1">
    <source>
        <dbReference type="SAM" id="Phobius"/>
    </source>
</evidence>
<keyword evidence="1" id="KW-1133">Transmembrane helix</keyword>
<dbReference type="RefSeq" id="WP_151521524.1">
    <property type="nucleotide sequence ID" value="NZ_WBPL01000006.1"/>
</dbReference>
<keyword evidence="1" id="KW-0472">Membrane</keyword>
<dbReference type="Proteomes" id="UP000475765">
    <property type="component" value="Unassembled WGS sequence"/>
</dbReference>
<gene>
    <name evidence="2" type="ORF">F8172_01985</name>
</gene>
<organism evidence="2 3">
    <name type="scientific">Bacillus cereus</name>
    <dbReference type="NCBI Taxonomy" id="1396"/>
    <lineage>
        <taxon>Bacteria</taxon>
        <taxon>Bacillati</taxon>
        <taxon>Bacillota</taxon>
        <taxon>Bacilli</taxon>
        <taxon>Bacillales</taxon>
        <taxon>Bacillaceae</taxon>
        <taxon>Bacillus</taxon>
        <taxon>Bacillus cereus group</taxon>
    </lineage>
</organism>
<name>A0A9W7QJR9_BACCE</name>